<dbReference type="RefSeq" id="WP_101271584.1">
    <property type="nucleotide sequence ID" value="NZ_CP024200.1"/>
</dbReference>
<dbReference type="SUPFAM" id="SSF53850">
    <property type="entry name" value="Periplasmic binding protein-like II"/>
    <property type="match status" value="1"/>
</dbReference>
<dbReference type="AlphaFoldDB" id="A0A2N3KBX5"/>
<keyword evidence="2" id="KW-0805">Transcription regulation</keyword>
<organism evidence="7 9">
    <name type="scientific">Thalassospira marina</name>
    <dbReference type="NCBI Taxonomy" id="2048283"/>
    <lineage>
        <taxon>Bacteria</taxon>
        <taxon>Pseudomonadati</taxon>
        <taxon>Pseudomonadota</taxon>
        <taxon>Alphaproteobacteria</taxon>
        <taxon>Rhodospirillales</taxon>
        <taxon>Thalassospiraceae</taxon>
        <taxon>Thalassospira</taxon>
    </lineage>
</organism>
<evidence type="ECO:0000313" key="7">
    <source>
        <dbReference type="EMBL" id="PKR48024.1"/>
    </source>
</evidence>
<dbReference type="EMBL" id="NWTK01000025">
    <property type="protein sequence ID" value="PKR48024.1"/>
    <property type="molecule type" value="Genomic_DNA"/>
</dbReference>
<protein>
    <submittedName>
        <fullName evidence="7">LysR family transcriptional regulator</fullName>
    </submittedName>
</protein>
<dbReference type="Proteomes" id="UP000233597">
    <property type="component" value="Unassembled WGS sequence"/>
</dbReference>
<dbReference type="GO" id="GO:0006351">
    <property type="term" value="P:DNA-templated transcription"/>
    <property type="evidence" value="ECO:0007669"/>
    <property type="project" value="TreeGrafter"/>
</dbReference>
<dbReference type="KEGG" id="thac:CSC3H3_22685"/>
<keyword evidence="6" id="KW-0614">Plasmid</keyword>
<dbReference type="PROSITE" id="PS50931">
    <property type="entry name" value="HTH_LYSR"/>
    <property type="match status" value="1"/>
</dbReference>
<evidence type="ECO:0000313" key="6">
    <source>
        <dbReference type="EMBL" id="AUG55660.1"/>
    </source>
</evidence>
<evidence type="ECO:0000256" key="4">
    <source>
        <dbReference type="ARBA" id="ARBA00023163"/>
    </source>
</evidence>
<evidence type="ECO:0000313" key="9">
    <source>
        <dbReference type="Proteomes" id="UP000233597"/>
    </source>
</evidence>
<dbReference type="PANTHER" id="PTHR30537">
    <property type="entry name" value="HTH-TYPE TRANSCRIPTIONAL REGULATOR"/>
    <property type="match status" value="1"/>
</dbReference>
<gene>
    <name evidence="7" type="ORF">COO20_25060</name>
    <name evidence="6" type="ORF">CSC3H3_22685</name>
</gene>
<dbReference type="FunFam" id="1.10.10.10:FF:000001">
    <property type="entry name" value="LysR family transcriptional regulator"/>
    <property type="match status" value="1"/>
</dbReference>
<reference evidence="6 8" key="2">
    <citation type="submission" date="2017-10" db="EMBL/GenBank/DDBJ databases">
        <title>Biodiversity and function of Thalassospira species in the particle-attached aromatic-hydrocarbon-degrading consortia from the surface seawater of the China South Sea.</title>
        <authorList>
            <person name="Dong C."/>
            <person name="Liu R."/>
            <person name="Shao Z."/>
        </authorList>
    </citation>
    <scope>NUCLEOTIDE SEQUENCE [LARGE SCALE GENOMIC DNA]</scope>
    <source>
        <strain evidence="6 8">CSC3H3</strain>
        <plasmid evidence="6">pCSC3H3</plasmid>
        <plasmid evidence="8">pcsc3h3</plasmid>
    </source>
</reference>
<reference evidence="7 9" key="1">
    <citation type="submission" date="2017-09" db="EMBL/GenBank/DDBJ databases">
        <title>Biodiversity and function of Thalassospira species in the particle-attached aromatic-hydrocarbon-degrading consortia from the surface seawater of the South China Sea.</title>
        <authorList>
            <person name="Dong C."/>
            <person name="Liu R."/>
            <person name="Shao Z."/>
        </authorList>
    </citation>
    <scope>NUCLEOTIDE SEQUENCE [LARGE SCALE GENOMIC DNA]</scope>
    <source>
        <strain evidence="7 9">CSC1P2</strain>
    </source>
</reference>
<geneLocation type="plasmid" evidence="8">
    <name>pcsc3h3</name>
</geneLocation>
<dbReference type="OrthoDB" id="9812435at2"/>
<evidence type="ECO:0000256" key="3">
    <source>
        <dbReference type="ARBA" id="ARBA00023125"/>
    </source>
</evidence>
<evidence type="ECO:0000259" key="5">
    <source>
        <dbReference type="PROSITE" id="PS50931"/>
    </source>
</evidence>
<dbReference type="GO" id="GO:0003700">
    <property type="term" value="F:DNA-binding transcription factor activity"/>
    <property type="evidence" value="ECO:0007669"/>
    <property type="project" value="InterPro"/>
</dbReference>
<geneLocation type="plasmid" evidence="6">
    <name>pCSC3H3</name>
</geneLocation>
<accession>A0A2N3KBX5</accession>
<dbReference type="Gene3D" id="1.10.10.10">
    <property type="entry name" value="Winged helix-like DNA-binding domain superfamily/Winged helix DNA-binding domain"/>
    <property type="match status" value="1"/>
</dbReference>
<proteinExistence type="inferred from homology"/>
<sequence>MGIQPHSHLTGITAFVSAVDQGSFTAAAAHMGLSKSAVAKSVARLEERLGVQLLNRTTRHLGLTDEGRAFYATCIRILADLEAAETTLSARRMVASGTLRVSLPSSFGPRWILPLMVDLLKNLPQLTLDARFTDQYVDLVDEEIDLAIRIGDMADDAGLMMRKIGVQTSVICAAPTYLALHGAVTDAIDLPSHALIGELREGRVLPWRLRDNTGAVIKAPLKPRHLISHGEGMLSAVLAGAGLACLPYWLVSEHIKAGRLQQTGTNLHAEDRPINLIWLKTAEMLPKIRVTIDELVRCFQPVPPWEKFDGTGR</sequence>
<evidence type="ECO:0000313" key="8">
    <source>
        <dbReference type="Proteomes" id="UP000233458"/>
    </source>
</evidence>
<keyword evidence="4" id="KW-0804">Transcription</keyword>
<dbReference type="InterPro" id="IPR058163">
    <property type="entry name" value="LysR-type_TF_proteobact-type"/>
</dbReference>
<dbReference type="Gene3D" id="3.40.190.290">
    <property type="match status" value="1"/>
</dbReference>
<evidence type="ECO:0000256" key="1">
    <source>
        <dbReference type="ARBA" id="ARBA00009437"/>
    </source>
</evidence>
<dbReference type="InterPro" id="IPR036390">
    <property type="entry name" value="WH_DNA-bd_sf"/>
</dbReference>
<evidence type="ECO:0000256" key="2">
    <source>
        <dbReference type="ARBA" id="ARBA00023015"/>
    </source>
</evidence>
<dbReference type="Proteomes" id="UP000233458">
    <property type="component" value="Plasmid pCSC3H3"/>
</dbReference>
<comment type="similarity">
    <text evidence="1">Belongs to the LysR transcriptional regulatory family.</text>
</comment>
<dbReference type="PANTHER" id="PTHR30537:SF5">
    <property type="entry name" value="HTH-TYPE TRANSCRIPTIONAL ACTIVATOR TTDR-RELATED"/>
    <property type="match status" value="1"/>
</dbReference>
<name>A0A2N3KBX5_9PROT</name>
<feature type="domain" description="HTH lysR-type" evidence="5">
    <location>
        <begin position="14"/>
        <end position="64"/>
    </location>
</feature>
<dbReference type="PRINTS" id="PR00039">
    <property type="entry name" value="HTHLYSR"/>
</dbReference>
<dbReference type="GO" id="GO:0043565">
    <property type="term" value="F:sequence-specific DNA binding"/>
    <property type="evidence" value="ECO:0007669"/>
    <property type="project" value="TreeGrafter"/>
</dbReference>
<dbReference type="Pfam" id="PF00126">
    <property type="entry name" value="HTH_1"/>
    <property type="match status" value="1"/>
</dbReference>
<dbReference type="Pfam" id="PF03466">
    <property type="entry name" value="LysR_substrate"/>
    <property type="match status" value="1"/>
</dbReference>
<dbReference type="EMBL" id="CP024200">
    <property type="protein sequence ID" value="AUG55660.1"/>
    <property type="molecule type" value="Genomic_DNA"/>
</dbReference>
<dbReference type="InterPro" id="IPR036388">
    <property type="entry name" value="WH-like_DNA-bd_sf"/>
</dbReference>
<keyword evidence="8" id="KW-1185">Reference proteome</keyword>
<dbReference type="SUPFAM" id="SSF46785">
    <property type="entry name" value="Winged helix' DNA-binding domain"/>
    <property type="match status" value="1"/>
</dbReference>
<keyword evidence="3" id="KW-0238">DNA-binding</keyword>
<dbReference type="InterPro" id="IPR000847">
    <property type="entry name" value="LysR_HTH_N"/>
</dbReference>
<dbReference type="InterPro" id="IPR005119">
    <property type="entry name" value="LysR_subst-bd"/>
</dbReference>